<evidence type="ECO:0000313" key="2">
    <source>
        <dbReference type="Proteomes" id="UP001604336"/>
    </source>
</evidence>
<reference evidence="2" key="1">
    <citation type="submission" date="2024-07" db="EMBL/GenBank/DDBJ databases">
        <title>Two chromosome-level genome assemblies of Korean endemic species Abeliophyllum distichum and Forsythia ovata (Oleaceae).</title>
        <authorList>
            <person name="Jang H."/>
        </authorList>
    </citation>
    <scope>NUCLEOTIDE SEQUENCE [LARGE SCALE GENOMIC DNA]</scope>
</reference>
<organism evidence="1 2">
    <name type="scientific">Abeliophyllum distichum</name>
    <dbReference type="NCBI Taxonomy" id="126358"/>
    <lineage>
        <taxon>Eukaryota</taxon>
        <taxon>Viridiplantae</taxon>
        <taxon>Streptophyta</taxon>
        <taxon>Embryophyta</taxon>
        <taxon>Tracheophyta</taxon>
        <taxon>Spermatophyta</taxon>
        <taxon>Magnoliopsida</taxon>
        <taxon>eudicotyledons</taxon>
        <taxon>Gunneridae</taxon>
        <taxon>Pentapetalae</taxon>
        <taxon>asterids</taxon>
        <taxon>lamiids</taxon>
        <taxon>Lamiales</taxon>
        <taxon>Oleaceae</taxon>
        <taxon>Forsythieae</taxon>
        <taxon>Abeliophyllum</taxon>
    </lineage>
</organism>
<evidence type="ECO:0000313" key="1">
    <source>
        <dbReference type="EMBL" id="KAL2485651.1"/>
    </source>
</evidence>
<dbReference type="PANTHER" id="PTHR33103:SF19">
    <property type="entry name" value="OS09G0544700 PROTEIN"/>
    <property type="match status" value="1"/>
</dbReference>
<dbReference type="PANTHER" id="PTHR33103">
    <property type="entry name" value="OS01G0153900 PROTEIN"/>
    <property type="match status" value="1"/>
</dbReference>
<accession>A0ABD1RCP2</accession>
<dbReference type="Proteomes" id="UP001604336">
    <property type="component" value="Unassembled WGS sequence"/>
</dbReference>
<dbReference type="EMBL" id="JBFOLK010000009">
    <property type="protein sequence ID" value="KAL2485651.1"/>
    <property type="molecule type" value="Genomic_DNA"/>
</dbReference>
<keyword evidence="2" id="KW-1185">Reference proteome</keyword>
<dbReference type="Pfam" id="PF05056">
    <property type="entry name" value="DUF674"/>
    <property type="match status" value="1"/>
</dbReference>
<gene>
    <name evidence="1" type="ORF">Adt_30407</name>
</gene>
<proteinExistence type="predicted"/>
<evidence type="ECO:0008006" key="3">
    <source>
        <dbReference type="Google" id="ProtNLM"/>
    </source>
</evidence>
<dbReference type="InterPro" id="IPR007750">
    <property type="entry name" value="DUF674"/>
</dbReference>
<dbReference type="AlphaFoldDB" id="A0ABD1RCP2"/>
<name>A0ABD1RCP2_9LAMI</name>
<comment type="caution">
    <text evidence="1">The sequence shown here is derived from an EMBL/GenBank/DDBJ whole genome shotgun (WGS) entry which is preliminary data.</text>
</comment>
<sequence>MAESKVTLKILIDTKGKRVLFAEASKDFVDFIFHIVSLPVATVIRLLGRQGKVGSLCNLYDSIENLNDEYIQQDKNYKDILLKPTAPNPITPVPLLLLNDHISTDNTFYACSSCKEFL</sequence>
<protein>
    <recommendedName>
        <fullName evidence="3">DUF674 domain-containing protein</fullName>
    </recommendedName>
</protein>